<dbReference type="EMBL" id="BPQB01000056">
    <property type="protein sequence ID" value="GJE96131.1"/>
    <property type="molecule type" value="Genomic_DNA"/>
</dbReference>
<feature type="compositionally biased region" description="Polar residues" evidence="1">
    <location>
        <begin position="476"/>
        <end position="488"/>
    </location>
</feature>
<dbReference type="SUPFAM" id="SSF51101">
    <property type="entry name" value="Mannose-binding lectins"/>
    <property type="match status" value="1"/>
</dbReference>
<accession>A0A9P3LI30</accession>
<dbReference type="Gene3D" id="2.100.10.30">
    <property type="entry name" value="Jacalin-like lectin domain"/>
    <property type="match status" value="1"/>
</dbReference>
<keyword evidence="4" id="KW-1185">Reference proteome</keyword>
<feature type="compositionally biased region" description="Polar residues" evidence="1">
    <location>
        <begin position="624"/>
        <end position="647"/>
    </location>
</feature>
<organism evidence="3 4">
    <name type="scientific">Phanerochaete sordida</name>
    <dbReference type="NCBI Taxonomy" id="48140"/>
    <lineage>
        <taxon>Eukaryota</taxon>
        <taxon>Fungi</taxon>
        <taxon>Dikarya</taxon>
        <taxon>Basidiomycota</taxon>
        <taxon>Agaricomycotina</taxon>
        <taxon>Agaricomycetes</taxon>
        <taxon>Polyporales</taxon>
        <taxon>Phanerochaetaceae</taxon>
        <taxon>Phanerochaete</taxon>
    </lineage>
</organism>
<protein>
    <recommendedName>
        <fullName evidence="2">Jacalin-type lectin domain-containing protein</fullName>
    </recommendedName>
</protein>
<dbReference type="SMART" id="SM00915">
    <property type="entry name" value="Jacalin"/>
    <property type="match status" value="1"/>
</dbReference>
<feature type="compositionally biased region" description="Low complexity" evidence="1">
    <location>
        <begin position="501"/>
        <end position="511"/>
    </location>
</feature>
<feature type="domain" description="Jacalin-type lectin" evidence="2">
    <location>
        <begin position="728"/>
        <end position="846"/>
    </location>
</feature>
<feature type="compositionally biased region" description="Polar residues" evidence="1">
    <location>
        <begin position="671"/>
        <end position="688"/>
    </location>
</feature>
<evidence type="ECO:0000313" key="3">
    <source>
        <dbReference type="EMBL" id="GJE96131.1"/>
    </source>
</evidence>
<dbReference type="InterPro" id="IPR001229">
    <property type="entry name" value="Jacalin-like_lectin_dom"/>
</dbReference>
<evidence type="ECO:0000313" key="4">
    <source>
        <dbReference type="Proteomes" id="UP000703269"/>
    </source>
</evidence>
<reference evidence="3 4" key="1">
    <citation type="submission" date="2021-08" db="EMBL/GenBank/DDBJ databases">
        <title>Draft Genome Sequence of Phanerochaete sordida strain YK-624.</title>
        <authorList>
            <person name="Mori T."/>
            <person name="Dohra H."/>
            <person name="Suzuki T."/>
            <person name="Kawagishi H."/>
            <person name="Hirai H."/>
        </authorList>
    </citation>
    <scope>NUCLEOTIDE SEQUENCE [LARGE SCALE GENOMIC DNA]</scope>
    <source>
        <strain evidence="3 4">YK-624</strain>
    </source>
</reference>
<comment type="caution">
    <text evidence="3">The sequence shown here is derived from an EMBL/GenBank/DDBJ whole genome shotgun (WGS) entry which is preliminary data.</text>
</comment>
<feature type="region of interest" description="Disordered" evidence="1">
    <location>
        <begin position="327"/>
        <end position="718"/>
    </location>
</feature>
<dbReference type="InterPro" id="IPR036404">
    <property type="entry name" value="Jacalin-like_lectin_dom_sf"/>
</dbReference>
<feature type="compositionally biased region" description="Low complexity" evidence="1">
    <location>
        <begin position="565"/>
        <end position="582"/>
    </location>
</feature>
<dbReference type="SUPFAM" id="SSF89372">
    <property type="entry name" value="Fucose-specific lectin"/>
    <property type="match status" value="1"/>
</dbReference>
<sequence>MYPDGTKCVTLTPGERLGDVRSYMSSSHGDVYVADQLQVTPQLIETSLNEGFTPKAVQWLPTRHGGAAIAGSSLCSYSWGTGAWSLFYQIEVEGGIRLREYYFNNSQWNDTHLDIWSVKLGSSVAVMDAPASGKPPTLVFQDTSDNICVFPLVKERRTQVDQPPNMSLTLATKAKPLTGIGACVDSDHKTKRVYYQDSQGVIREQKAEGGFWDIVQEPVSDALPGVVGAISAIGDGQYGARVYALQSNGTITEYKRSGLKWFPTPVKTRTKPLSSANIVSISAPVQGILTGVLWIGDDRRLYVNDCQSDGRWRGPRALLEFRYDEAKNGLRPGNRTPFDRLSTGSGAVPATATGATHGSNAQQSGECATPDGASTHHGSTPGGTTSTSGPHQSPHGERAGVREQSGHASGTRPPQPGAHTSPPSTGNLHGGSAATEGPQRDGKGAGVGAGGQHTPSDAQQPLQGGRTPGAGGQHGATPTTHSSQQGGNPLTPGDSGRRIPSEPSSTPTSGTRQPDRSGLAPTNGQSGQHGAASGGQRPNGGAHDPTPEVGGQQGPAGDRRPPGVAPSAGAAGSHMSSSGGPSTHHGDRTSTSQHGGAPGGATSQVQGGSTSASGRGGSEPRGPTTGTAPSSVSTPRPTSGVPPSTNGAGDHSAPSGGSGLTPATGADGHPSSATSTNGLTPTAPSLSGQHGAGADASVVHPTSPSPNGHATDSASAAADAATSTTAAAKYRPGKVIRRVCMHIKRGVEGLKVVYDNGQETAWRGLSTGDERTFELESDEYITHVWYAADGGIVQGLLFGTSFGRESPWFGSQYGIFGLHKNDGSVLVDLEGPLNGGPDSLKPTWEAFSPMGDSIAHEAEFNTLLGEFGKFQAGVSELKGAVHGMTDLATEDTAEAFKVLVQNVEILRNQEDGIKGARVTANALRETYRTAHLSACRKSVETLLKLLEELSIKLKPMSGEFASAVEDRRQEGEALYKKLSSLLDKVKQYRQKLGTIADGLTSNQLFWFKEVEKTAATFAVDKTTFKQTMEAKGIPPLEPEDDYATTLWGLEAWRHKVNAKVAEDPTVHYIINSTMKSNSRAQFTRSQVDFLKATASRLGSLMKKLDDLSGRITQTLETLRSLIDGLGDHQPERNSAMKGAAQLLDLVKKSIHELETVKAADDSHVFAKPTHGVLGPLLQNSSFKWGSVKGQELLDVSKTLC</sequence>
<evidence type="ECO:0000259" key="2">
    <source>
        <dbReference type="SMART" id="SM00915"/>
    </source>
</evidence>
<feature type="compositionally biased region" description="Polar residues" evidence="1">
    <location>
        <begin position="453"/>
        <end position="462"/>
    </location>
</feature>
<feature type="compositionally biased region" description="Low complexity" evidence="1">
    <location>
        <begin position="375"/>
        <end position="393"/>
    </location>
</feature>
<dbReference type="AlphaFoldDB" id="A0A9P3LI30"/>
<dbReference type="Proteomes" id="UP000703269">
    <property type="component" value="Unassembled WGS sequence"/>
</dbReference>
<gene>
    <name evidence="3" type="ORF">PsYK624_123240</name>
</gene>
<dbReference type="Gene3D" id="2.120.10.70">
    <property type="entry name" value="Fucose-specific lectin"/>
    <property type="match status" value="2"/>
</dbReference>
<name>A0A9P3LI30_9APHY</name>
<evidence type="ECO:0000256" key="1">
    <source>
        <dbReference type="SAM" id="MobiDB-lite"/>
    </source>
</evidence>
<feature type="compositionally biased region" description="Polar residues" evidence="1">
    <location>
        <begin position="353"/>
        <end position="366"/>
    </location>
</feature>
<dbReference type="Pfam" id="PF01419">
    <property type="entry name" value="Jacalin"/>
    <property type="match status" value="1"/>
</dbReference>
<feature type="compositionally biased region" description="Basic and acidic residues" evidence="1">
    <location>
        <begin position="394"/>
        <end position="405"/>
    </location>
</feature>
<feature type="compositionally biased region" description="Low complexity" evidence="1">
    <location>
        <begin position="524"/>
        <end position="536"/>
    </location>
</feature>
<proteinExistence type="predicted"/>